<organism evidence="2 3">
    <name type="scientific">Seminavis robusta</name>
    <dbReference type="NCBI Taxonomy" id="568900"/>
    <lineage>
        <taxon>Eukaryota</taxon>
        <taxon>Sar</taxon>
        <taxon>Stramenopiles</taxon>
        <taxon>Ochrophyta</taxon>
        <taxon>Bacillariophyta</taxon>
        <taxon>Bacillariophyceae</taxon>
        <taxon>Bacillariophycidae</taxon>
        <taxon>Naviculales</taxon>
        <taxon>Naviculaceae</taxon>
        <taxon>Seminavis</taxon>
    </lineage>
</organism>
<evidence type="ECO:0000313" key="3">
    <source>
        <dbReference type="Proteomes" id="UP001153069"/>
    </source>
</evidence>
<feature type="region of interest" description="Disordered" evidence="1">
    <location>
        <begin position="288"/>
        <end position="331"/>
    </location>
</feature>
<name>A0A9N8DY86_9STRA</name>
<sequence>MADEKGYVKRELLDLTGVPMVESYGTLVEQKFKYNTDFKEILWRVLFILVKGPMQLVQHRATDGRWLQHAHIFIFICETHLPALADWGYWFVANIDQKSRDIQVLIGNDNKCGHASLYYLFRYAYWCTGSKRKTQIMDDILEKTHPTTKKSLKRKLKKLFKDDAERAQVKGLQRPDKFPGQDQFDLTATVMMDSLPTSRMQIRIMTSTSDFDADVPVSRLESIHLVVELQDTSTTKKDNENASLKVRLYDVLDEKEALADKAERLEKQLEIEKREKKEAVAALEMAKREKELEKREKEMEKREKEALEDKVEELQAQLDAKDDETAVKLED</sequence>
<proteinExistence type="predicted"/>
<dbReference type="EMBL" id="CAICTM010000362">
    <property type="protein sequence ID" value="CAB9508835.1"/>
    <property type="molecule type" value="Genomic_DNA"/>
</dbReference>
<gene>
    <name evidence="2" type="ORF">SEMRO_363_G126860.1</name>
</gene>
<dbReference type="Proteomes" id="UP001153069">
    <property type="component" value="Unassembled WGS sequence"/>
</dbReference>
<keyword evidence="3" id="KW-1185">Reference proteome</keyword>
<accession>A0A9N8DY86</accession>
<evidence type="ECO:0000313" key="2">
    <source>
        <dbReference type="EMBL" id="CAB9508835.1"/>
    </source>
</evidence>
<dbReference type="AlphaFoldDB" id="A0A9N8DY86"/>
<evidence type="ECO:0000256" key="1">
    <source>
        <dbReference type="SAM" id="MobiDB-lite"/>
    </source>
</evidence>
<comment type="caution">
    <text evidence="2">The sequence shown here is derived from an EMBL/GenBank/DDBJ whole genome shotgun (WGS) entry which is preliminary data.</text>
</comment>
<protein>
    <submittedName>
        <fullName evidence="2">Uncharacterized protein</fullName>
    </submittedName>
</protein>
<reference evidence="2" key="1">
    <citation type="submission" date="2020-06" db="EMBL/GenBank/DDBJ databases">
        <authorList>
            <consortium name="Plant Systems Biology data submission"/>
        </authorList>
    </citation>
    <scope>NUCLEOTIDE SEQUENCE</scope>
    <source>
        <strain evidence="2">D6</strain>
    </source>
</reference>